<name>A0A9W8KZ63_9FUNG</name>
<evidence type="ECO:0000256" key="4">
    <source>
        <dbReference type="ARBA" id="ARBA00022737"/>
    </source>
</evidence>
<comment type="pathway">
    <text evidence="6">tRNA modification; N(7)-methylguanine-tRNA biosynthesis.</text>
</comment>
<dbReference type="PROSITE" id="PS00678">
    <property type="entry name" value="WD_REPEATS_1"/>
    <property type="match status" value="1"/>
</dbReference>
<keyword evidence="2 6" id="KW-0853">WD repeat</keyword>
<organism evidence="8 9">
    <name type="scientific">Coemansia spiralis</name>
    <dbReference type="NCBI Taxonomy" id="417178"/>
    <lineage>
        <taxon>Eukaryota</taxon>
        <taxon>Fungi</taxon>
        <taxon>Fungi incertae sedis</taxon>
        <taxon>Zoopagomycota</taxon>
        <taxon>Kickxellomycotina</taxon>
        <taxon>Kickxellomycetes</taxon>
        <taxon>Kickxellales</taxon>
        <taxon>Kickxellaceae</taxon>
        <taxon>Coemansia</taxon>
    </lineage>
</organism>
<evidence type="ECO:0000256" key="7">
    <source>
        <dbReference type="PROSITE-ProRule" id="PRU00221"/>
    </source>
</evidence>
<accession>A0A9W8KZ63</accession>
<evidence type="ECO:0000256" key="6">
    <source>
        <dbReference type="HAMAP-Rule" id="MF_03056"/>
    </source>
</evidence>
<protein>
    <recommendedName>
        <fullName evidence="10">tRNA (guanine-N(7)-)-methyltransferase non-catalytic subunit TRM82</fullName>
    </recommendedName>
</protein>
<dbReference type="InterPro" id="IPR019775">
    <property type="entry name" value="WD40_repeat_CS"/>
</dbReference>
<dbReference type="GO" id="GO:0106004">
    <property type="term" value="P:tRNA (guanine-N7)-methylation"/>
    <property type="evidence" value="ECO:0007669"/>
    <property type="project" value="UniProtKB-UniRule"/>
</dbReference>
<evidence type="ECO:0000313" key="8">
    <source>
        <dbReference type="EMBL" id="KAJ2680428.1"/>
    </source>
</evidence>
<dbReference type="HAMAP" id="MF_03056">
    <property type="entry name" value="TRM82"/>
    <property type="match status" value="1"/>
</dbReference>
<proteinExistence type="inferred from homology"/>
<evidence type="ECO:0008006" key="10">
    <source>
        <dbReference type="Google" id="ProtNLM"/>
    </source>
</evidence>
<comment type="function">
    <text evidence="6">Required for the formation of N(7)-methylguanine at position 46 (m7G46) in tRNA. In the complex, it is required to stabilize and induce conformational changes of the catalytic subunit.</text>
</comment>
<evidence type="ECO:0000256" key="5">
    <source>
        <dbReference type="ARBA" id="ARBA00023242"/>
    </source>
</evidence>
<dbReference type="EMBL" id="JANBTW010000005">
    <property type="protein sequence ID" value="KAJ2680428.1"/>
    <property type="molecule type" value="Genomic_DNA"/>
</dbReference>
<evidence type="ECO:0000256" key="2">
    <source>
        <dbReference type="ARBA" id="ARBA00022574"/>
    </source>
</evidence>
<dbReference type="Pfam" id="PF00400">
    <property type="entry name" value="WD40"/>
    <property type="match status" value="1"/>
</dbReference>
<keyword evidence="3 6" id="KW-0819">tRNA processing</keyword>
<dbReference type="GO" id="GO:0005829">
    <property type="term" value="C:cytosol"/>
    <property type="evidence" value="ECO:0007669"/>
    <property type="project" value="TreeGrafter"/>
</dbReference>
<dbReference type="PANTHER" id="PTHR16288:SF0">
    <property type="entry name" value="TRNA (GUANINE-N(7)-)-METHYLTRANSFERASE NON-CATALYTIC SUBUNIT WDR4"/>
    <property type="match status" value="1"/>
</dbReference>
<keyword evidence="5 6" id="KW-0539">Nucleus</keyword>
<sequence>MPYTSVTVVEANSCRGAIALVFDSDFHVTDSKGKLLASTAADLQDNAAAIKIANIGKGGAIKAAVFSRDGSLFAICTLDKNLLIYETTNWSCLLSTSTEKRTNAICFDPTGEYLVTGDKFGDSYKFKVGLAESNNSDTGREKPGLVLGHVSILCDVAFSYCLASETQQQYILTCDRDEKIRISKYPNAYNIQAFCLGHTEFVTTVAPASFAPANAVTGSGDGTIRLWEISTGKLLQTVELKEFLAKYYADGRAVCGENTYEDRTAASERYGVLRVRVCEKQRAFVAVVERIPAAIILPFESKQDGEHGVLGNPQLVDLVRAPTDVAVLDDSIIVSLAPVSSAPQADQGTSNDAPLIAALRLGADSKFVHDKELTNALNGCKTKEVALVPAIGSVFVWGNKMYLERPKGEDQDQDQDEE</sequence>
<dbReference type="Proteomes" id="UP001151518">
    <property type="component" value="Unassembled WGS sequence"/>
</dbReference>
<comment type="caution">
    <text evidence="8">The sequence shown here is derived from an EMBL/GenBank/DDBJ whole genome shotgun (WGS) entry which is preliminary data.</text>
</comment>
<dbReference type="InterPro" id="IPR015943">
    <property type="entry name" value="WD40/YVTN_repeat-like_dom_sf"/>
</dbReference>
<dbReference type="GO" id="GO:0043527">
    <property type="term" value="C:tRNA methyltransferase complex"/>
    <property type="evidence" value="ECO:0007669"/>
    <property type="project" value="TreeGrafter"/>
</dbReference>
<dbReference type="SMART" id="SM00320">
    <property type="entry name" value="WD40"/>
    <property type="match status" value="4"/>
</dbReference>
<dbReference type="PROSITE" id="PS50082">
    <property type="entry name" value="WD_REPEATS_2"/>
    <property type="match status" value="1"/>
</dbReference>
<feature type="repeat" description="WD" evidence="7">
    <location>
        <begin position="195"/>
        <end position="237"/>
    </location>
</feature>
<dbReference type="SUPFAM" id="SSF50978">
    <property type="entry name" value="WD40 repeat-like"/>
    <property type="match status" value="1"/>
</dbReference>
<dbReference type="AlphaFoldDB" id="A0A9W8KZ63"/>
<reference evidence="8" key="1">
    <citation type="submission" date="2022-07" db="EMBL/GenBank/DDBJ databases">
        <title>Phylogenomic reconstructions and comparative analyses of Kickxellomycotina fungi.</title>
        <authorList>
            <person name="Reynolds N.K."/>
            <person name="Stajich J.E."/>
            <person name="Barry K."/>
            <person name="Grigoriev I.V."/>
            <person name="Crous P."/>
            <person name="Smith M.E."/>
        </authorList>
    </citation>
    <scope>NUCLEOTIDE SEQUENCE</scope>
    <source>
        <strain evidence="8">NRRL 3115</strain>
    </source>
</reference>
<evidence type="ECO:0000313" key="9">
    <source>
        <dbReference type="Proteomes" id="UP001151518"/>
    </source>
</evidence>
<dbReference type="InterPro" id="IPR028884">
    <property type="entry name" value="Trm82"/>
</dbReference>
<dbReference type="OrthoDB" id="339900at2759"/>
<comment type="similarity">
    <text evidence="6">Belongs to the WD repeat TRM82 family.</text>
</comment>
<dbReference type="GO" id="GO:0005634">
    <property type="term" value="C:nucleus"/>
    <property type="evidence" value="ECO:0007669"/>
    <property type="project" value="UniProtKB-SubCell"/>
</dbReference>
<dbReference type="InterPro" id="IPR036322">
    <property type="entry name" value="WD40_repeat_dom_sf"/>
</dbReference>
<dbReference type="Gene3D" id="2.130.10.10">
    <property type="entry name" value="YVTN repeat-like/Quinoprotein amine dehydrogenase"/>
    <property type="match status" value="2"/>
</dbReference>
<comment type="subcellular location">
    <subcellularLocation>
        <location evidence="1 6">Nucleus</location>
    </subcellularLocation>
</comment>
<evidence type="ECO:0000256" key="1">
    <source>
        <dbReference type="ARBA" id="ARBA00004123"/>
    </source>
</evidence>
<keyword evidence="4 6" id="KW-0677">Repeat</keyword>
<dbReference type="InterPro" id="IPR001680">
    <property type="entry name" value="WD40_rpt"/>
</dbReference>
<evidence type="ECO:0000256" key="3">
    <source>
        <dbReference type="ARBA" id="ARBA00022694"/>
    </source>
</evidence>
<dbReference type="PANTHER" id="PTHR16288">
    <property type="entry name" value="WD40 REPEAT PROTEIN 4"/>
    <property type="match status" value="1"/>
</dbReference>
<gene>
    <name evidence="8" type="ORF">GGI25_000720</name>
</gene>